<feature type="compositionally biased region" description="Low complexity" evidence="8">
    <location>
        <begin position="310"/>
        <end position="332"/>
    </location>
</feature>
<evidence type="ECO:0000256" key="7">
    <source>
        <dbReference type="PROSITE-ProRule" id="PRU00284"/>
    </source>
</evidence>
<evidence type="ECO:0000256" key="5">
    <source>
        <dbReference type="ARBA" id="ARBA00023224"/>
    </source>
</evidence>
<evidence type="ECO:0000256" key="2">
    <source>
        <dbReference type="ARBA" id="ARBA00022692"/>
    </source>
</evidence>
<sequence>MSIRQKLGLGIILPLLVLAALMMGAFHLANRMMDGMNAMYQGEVVQLKELKQIADLYAVNIIDAANKTNVGGMTGVEARQGMLDARSQTQTIWRTYRSASMSDEENRLADEVERLLTPADREVDRIVAVLDGVKPGELAPYIMPLYNTVDPFSTAVSNLVEYQLLSAERSMAALNGLKSARLGLLMVLGGAAMVALVLVGLWIGRSVSQPLALMASGLSRMERDLDLSQQLPIVRQDELGSLARGLNGVSQQFRLTIGEISGMTRTLADSARALSTLSGESRNLMNRQQAETEQSATAMNQMSATVSEVAHSSTSAADAAARADQSARRGQSVVREAIKGSETLSSQIRSTADLITQLTNASNDISSVMDVIRGIAEQTNLLALNAAIEAARAGDQGRGFAVVADEVRTLAQRTQNSTSEIAQTIDKLQQGASQAAESMQQGLAMVDQTTETVRQCGSALEEIVGAVDLISEMNTHIATAAEEQSKVAEEISRNVSNISHIASETNASADTLMGRSSELEDLAAGLKAKVGQFHC</sequence>
<keyword evidence="2 9" id="KW-0812">Transmembrane</keyword>
<feature type="region of interest" description="Disordered" evidence="8">
    <location>
        <begin position="278"/>
        <end position="332"/>
    </location>
</feature>
<dbReference type="KEGG" id="asr:WL1483_2829"/>
<dbReference type="CDD" id="cd11386">
    <property type="entry name" value="MCP_signal"/>
    <property type="match status" value="1"/>
</dbReference>
<dbReference type="Proteomes" id="UP000058114">
    <property type="component" value="Chromosome"/>
</dbReference>
<evidence type="ECO:0000256" key="8">
    <source>
        <dbReference type="SAM" id="MobiDB-lite"/>
    </source>
</evidence>
<dbReference type="InterPro" id="IPR004089">
    <property type="entry name" value="MCPsignal_dom"/>
</dbReference>
<evidence type="ECO:0000259" key="11">
    <source>
        <dbReference type="PROSITE" id="PS50885"/>
    </source>
</evidence>
<feature type="compositionally biased region" description="Polar residues" evidence="8">
    <location>
        <begin position="278"/>
        <end position="306"/>
    </location>
</feature>
<dbReference type="CDD" id="cd06225">
    <property type="entry name" value="HAMP"/>
    <property type="match status" value="1"/>
</dbReference>
<dbReference type="PROSITE" id="PS50111">
    <property type="entry name" value="CHEMOTAXIS_TRANSDUC_2"/>
    <property type="match status" value="1"/>
</dbReference>
<evidence type="ECO:0000259" key="10">
    <source>
        <dbReference type="PROSITE" id="PS50111"/>
    </source>
</evidence>
<accession>A0A0S2SKI5</accession>
<dbReference type="InterPro" id="IPR024478">
    <property type="entry name" value="HlyB_4HB_MCP"/>
</dbReference>
<dbReference type="Gene3D" id="1.10.287.950">
    <property type="entry name" value="Methyl-accepting chemotaxis protein"/>
    <property type="match status" value="1"/>
</dbReference>
<dbReference type="Pfam" id="PF00672">
    <property type="entry name" value="HAMP"/>
    <property type="match status" value="1"/>
</dbReference>
<comment type="subcellular location">
    <subcellularLocation>
        <location evidence="1">Membrane</location>
        <topology evidence="1">Multi-pass membrane protein</topology>
    </subcellularLocation>
</comment>
<protein>
    <submittedName>
        <fullName evidence="12">Methyl-accepting chemotaxis protein</fullName>
    </submittedName>
</protein>
<reference evidence="12 13" key="2">
    <citation type="journal article" date="2016" name="Genome Announc.">
        <title>Complete Genome Sequence of the Highly Virulent Aeromonas schubertii Strain WL1483, Isolated from Diseased Snakehead Fish (Channa argus) in China.</title>
        <authorList>
            <person name="Liu L."/>
            <person name="Li N."/>
            <person name="Zhang D."/>
            <person name="Fu X."/>
            <person name="Shi C."/>
            <person name="Lin Q."/>
            <person name="Hao G."/>
        </authorList>
    </citation>
    <scope>NUCLEOTIDE SEQUENCE [LARGE SCALE GENOMIC DNA]</scope>
    <source>
        <strain evidence="12 13">WL1483</strain>
    </source>
</reference>
<dbReference type="InterPro" id="IPR003660">
    <property type="entry name" value="HAMP_dom"/>
</dbReference>
<dbReference type="PANTHER" id="PTHR32089">
    <property type="entry name" value="METHYL-ACCEPTING CHEMOTAXIS PROTEIN MCPB"/>
    <property type="match status" value="1"/>
</dbReference>
<dbReference type="GO" id="GO:0016020">
    <property type="term" value="C:membrane"/>
    <property type="evidence" value="ECO:0007669"/>
    <property type="project" value="UniProtKB-SubCell"/>
</dbReference>
<dbReference type="SUPFAM" id="SSF58104">
    <property type="entry name" value="Methyl-accepting chemotaxis protein (MCP) signaling domain"/>
    <property type="match status" value="1"/>
</dbReference>
<keyword evidence="4 9" id="KW-0472">Membrane</keyword>
<evidence type="ECO:0000313" key="12">
    <source>
        <dbReference type="EMBL" id="ALP42248.1"/>
    </source>
</evidence>
<evidence type="ECO:0000256" key="1">
    <source>
        <dbReference type="ARBA" id="ARBA00004141"/>
    </source>
</evidence>
<evidence type="ECO:0000256" key="6">
    <source>
        <dbReference type="ARBA" id="ARBA00029447"/>
    </source>
</evidence>
<feature type="domain" description="Methyl-accepting transducer" evidence="10">
    <location>
        <begin position="263"/>
        <end position="499"/>
    </location>
</feature>
<dbReference type="Pfam" id="PF12729">
    <property type="entry name" value="4HB_MCP_1"/>
    <property type="match status" value="1"/>
</dbReference>
<feature type="transmembrane region" description="Helical" evidence="9">
    <location>
        <begin position="6"/>
        <end position="29"/>
    </location>
</feature>
<dbReference type="InterPro" id="IPR004090">
    <property type="entry name" value="Chemotax_Me-accpt_rcpt"/>
</dbReference>
<feature type="domain" description="HAMP" evidence="11">
    <location>
        <begin position="205"/>
        <end position="258"/>
    </location>
</feature>
<dbReference type="PANTHER" id="PTHR32089:SF119">
    <property type="entry name" value="METHYL-ACCEPTING CHEMOTAXIS PROTEIN CTPL"/>
    <property type="match status" value="1"/>
</dbReference>
<comment type="similarity">
    <text evidence="6">Belongs to the methyl-accepting chemotaxis (MCP) protein family.</text>
</comment>
<dbReference type="EMBL" id="CP013067">
    <property type="protein sequence ID" value="ALP42248.1"/>
    <property type="molecule type" value="Genomic_DNA"/>
</dbReference>
<dbReference type="GO" id="GO:0004888">
    <property type="term" value="F:transmembrane signaling receptor activity"/>
    <property type="evidence" value="ECO:0007669"/>
    <property type="project" value="InterPro"/>
</dbReference>
<proteinExistence type="inferred from homology"/>
<dbReference type="RefSeq" id="WP_082634904.1">
    <property type="nucleotide sequence ID" value="NZ_CP013067.1"/>
</dbReference>
<evidence type="ECO:0000313" key="13">
    <source>
        <dbReference type="Proteomes" id="UP000058114"/>
    </source>
</evidence>
<reference evidence="13" key="1">
    <citation type="submission" date="2015-10" db="EMBL/GenBank/DDBJ databases">
        <title>Complete Genome Sequence of Aeromonas schubertii strain WL1483.</title>
        <authorList>
            <person name="Liu L."/>
        </authorList>
    </citation>
    <scope>NUCLEOTIDE SEQUENCE [LARGE SCALE GENOMIC DNA]</scope>
    <source>
        <strain evidence="13">WL1483</strain>
    </source>
</reference>
<dbReference type="FunFam" id="1.10.287.950:FF:000001">
    <property type="entry name" value="Methyl-accepting chemotaxis sensory transducer"/>
    <property type="match status" value="1"/>
</dbReference>
<dbReference type="GO" id="GO:0007165">
    <property type="term" value="P:signal transduction"/>
    <property type="evidence" value="ECO:0007669"/>
    <property type="project" value="UniProtKB-KW"/>
</dbReference>
<gene>
    <name evidence="12" type="primary">mcpS</name>
    <name evidence="12" type="ORF">WL1483_2829</name>
</gene>
<feature type="transmembrane region" description="Helical" evidence="9">
    <location>
        <begin position="182"/>
        <end position="204"/>
    </location>
</feature>
<dbReference type="SMART" id="SM00283">
    <property type="entry name" value="MA"/>
    <property type="match status" value="1"/>
</dbReference>
<dbReference type="PRINTS" id="PR00260">
    <property type="entry name" value="CHEMTRNSDUCR"/>
</dbReference>
<evidence type="ECO:0000256" key="4">
    <source>
        <dbReference type="ARBA" id="ARBA00023136"/>
    </source>
</evidence>
<evidence type="ECO:0000256" key="9">
    <source>
        <dbReference type="SAM" id="Phobius"/>
    </source>
</evidence>
<evidence type="ECO:0000256" key="3">
    <source>
        <dbReference type="ARBA" id="ARBA00022989"/>
    </source>
</evidence>
<name>A0A0S2SKI5_9GAMM</name>
<dbReference type="PATRIC" id="fig|652.5.peg.3938"/>
<keyword evidence="3 9" id="KW-1133">Transmembrane helix</keyword>
<keyword evidence="5 7" id="KW-0807">Transducer</keyword>
<dbReference type="GO" id="GO:0006935">
    <property type="term" value="P:chemotaxis"/>
    <property type="evidence" value="ECO:0007669"/>
    <property type="project" value="InterPro"/>
</dbReference>
<dbReference type="PROSITE" id="PS50885">
    <property type="entry name" value="HAMP"/>
    <property type="match status" value="1"/>
</dbReference>
<dbReference type="Pfam" id="PF00015">
    <property type="entry name" value="MCPsignal"/>
    <property type="match status" value="1"/>
</dbReference>
<dbReference type="AlphaFoldDB" id="A0A0S2SKI5"/>
<dbReference type="SMART" id="SM00304">
    <property type="entry name" value="HAMP"/>
    <property type="match status" value="1"/>
</dbReference>
<organism evidence="12 13">
    <name type="scientific">Aeromonas schubertii</name>
    <dbReference type="NCBI Taxonomy" id="652"/>
    <lineage>
        <taxon>Bacteria</taxon>
        <taxon>Pseudomonadati</taxon>
        <taxon>Pseudomonadota</taxon>
        <taxon>Gammaproteobacteria</taxon>
        <taxon>Aeromonadales</taxon>
        <taxon>Aeromonadaceae</taxon>
        <taxon>Aeromonas</taxon>
    </lineage>
</organism>